<accession>A0A517MB93</accession>
<feature type="compositionally biased region" description="Basic and acidic residues" evidence="1">
    <location>
        <begin position="800"/>
        <end position="817"/>
    </location>
</feature>
<keyword evidence="2" id="KW-1133">Transmembrane helix</keyword>
<dbReference type="EMBL" id="CP036262">
    <property type="protein sequence ID" value="QDS92158.1"/>
    <property type="molecule type" value="Genomic_DNA"/>
</dbReference>
<dbReference type="KEGG" id="rml:FF011L_08940"/>
<keyword evidence="2" id="KW-0812">Transmembrane</keyword>
<dbReference type="InterPro" id="IPR029062">
    <property type="entry name" value="Class_I_gatase-like"/>
</dbReference>
<feature type="region of interest" description="Disordered" evidence="1">
    <location>
        <begin position="435"/>
        <end position="469"/>
    </location>
</feature>
<dbReference type="Gene3D" id="3.40.50.880">
    <property type="match status" value="1"/>
</dbReference>
<evidence type="ECO:0000313" key="3">
    <source>
        <dbReference type="EMBL" id="QDS92158.1"/>
    </source>
</evidence>
<evidence type="ECO:0000313" key="4">
    <source>
        <dbReference type="Proteomes" id="UP000320672"/>
    </source>
</evidence>
<feature type="region of interest" description="Disordered" evidence="1">
    <location>
        <begin position="795"/>
        <end position="831"/>
    </location>
</feature>
<dbReference type="SUPFAM" id="SSF52317">
    <property type="entry name" value="Class I glutamine amidotransferase-like"/>
    <property type="match status" value="1"/>
</dbReference>
<organism evidence="3 4">
    <name type="scientific">Roseimaritima multifibrata</name>
    <dbReference type="NCBI Taxonomy" id="1930274"/>
    <lineage>
        <taxon>Bacteria</taxon>
        <taxon>Pseudomonadati</taxon>
        <taxon>Planctomycetota</taxon>
        <taxon>Planctomycetia</taxon>
        <taxon>Pirellulales</taxon>
        <taxon>Pirellulaceae</taxon>
        <taxon>Roseimaritima</taxon>
    </lineage>
</organism>
<feature type="transmembrane region" description="Helical" evidence="2">
    <location>
        <begin position="555"/>
        <end position="572"/>
    </location>
</feature>
<evidence type="ECO:0000256" key="1">
    <source>
        <dbReference type="SAM" id="MobiDB-lite"/>
    </source>
</evidence>
<sequence>MASVAETAEQTSLRRRLAQWCLILACLFPCLLGCEGCQQAAPLPEGEQENAAAFSGSPIKTFPAGTSANESSLKPGHWFSAAKPLRANREDVRGSIQVTAGQRIKLDSGKIERIHQPLIAERPAVLPKGQRKQLDFRLLAPLSSRLSDRSGYLRDTLMTRNQSVAYDSGERAIPLLRPEQYFVAVMTTRPERFVSVQVADWVKPPRDPNAFTTGSQPTNYRVIFPPTEDLVPLPETMLDWTSIAFVIWDDVSVDRLTPGQQQALTDWLNWGGHMVVNGRYADESFGETPLADLLPMHSLKLVELEGAPFVELLENWSVDKDPTTAAQVAQATKIQGNVAIDGVQHPNTKTIPNTGELVLTRRRGLGNVVMTRFDITTDLVQNWASRDSFYNNLMLQRPPREYTEDAGNIMLRFAGHPAASTVPAEVNSPLRLFSRDGILGGTPETTEASEESTTLEELTAATAPDSNDDQAVRAARSSLSQDLQAAPAFVSEPMGGVGAWTDRSNVASVAMQSLTEQSGISIPPASFVARSLAWYLLILVPLNYLFFRLIGRLEYAWLAVPVIAVGGAIWVARAARLDIGFARLENEIGLLEMQPEYDRAHLSSFIAIYSSLGTDYQIAFDSPDAAGLPVGQNNSTDGSAPVRLQMGYGEGPILSGIQVASNQTRLVHTEQIVPAGGFFRWTAENNKLANGSDLVLTNAVVVRRGDEGQITIADLGDFPSGATRTVEFASEELHDLLTWAEPLRPLVQGLLSPAGMQRGEVRLVAAIEEAPSKMRIEPQASQANRATVLLAHLQYPGLPEPKKDTNLPPKPKERVDDLMLDQALESPEKAN</sequence>
<proteinExistence type="predicted"/>
<evidence type="ECO:0000256" key="2">
    <source>
        <dbReference type="SAM" id="Phobius"/>
    </source>
</evidence>
<keyword evidence="4" id="KW-1185">Reference proteome</keyword>
<dbReference type="Proteomes" id="UP000320672">
    <property type="component" value="Chromosome"/>
</dbReference>
<gene>
    <name evidence="3" type="ORF">FF011L_08940</name>
</gene>
<name>A0A517MB93_9BACT</name>
<dbReference type="AlphaFoldDB" id="A0A517MB93"/>
<feature type="transmembrane region" description="Helical" evidence="2">
    <location>
        <begin position="532"/>
        <end position="550"/>
    </location>
</feature>
<feature type="compositionally biased region" description="Low complexity" evidence="1">
    <location>
        <begin position="455"/>
        <end position="464"/>
    </location>
</feature>
<protein>
    <submittedName>
        <fullName evidence="3">Uncharacterized protein</fullName>
    </submittedName>
</protein>
<reference evidence="3 4" key="1">
    <citation type="submission" date="2019-02" db="EMBL/GenBank/DDBJ databases">
        <title>Deep-cultivation of Planctomycetes and their phenomic and genomic characterization uncovers novel biology.</title>
        <authorList>
            <person name="Wiegand S."/>
            <person name="Jogler M."/>
            <person name="Boedeker C."/>
            <person name="Pinto D."/>
            <person name="Vollmers J."/>
            <person name="Rivas-Marin E."/>
            <person name="Kohn T."/>
            <person name="Peeters S.H."/>
            <person name="Heuer A."/>
            <person name="Rast P."/>
            <person name="Oberbeckmann S."/>
            <person name="Bunk B."/>
            <person name="Jeske O."/>
            <person name="Meyerdierks A."/>
            <person name="Storesund J.E."/>
            <person name="Kallscheuer N."/>
            <person name="Luecker S."/>
            <person name="Lage O.M."/>
            <person name="Pohl T."/>
            <person name="Merkel B.J."/>
            <person name="Hornburger P."/>
            <person name="Mueller R.-W."/>
            <person name="Bruemmer F."/>
            <person name="Labrenz M."/>
            <person name="Spormann A.M."/>
            <person name="Op den Camp H."/>
            <person name="Overmann J."/>
            <person name="Amann R."/>
            <person name="Jetten M.S.M."/>
            <person name="Mascher T."/>
            <person name="Medema M.H."/>
            <person name="Devos D.P."/>
            <person name="Kaster A.-K."/>
            <person name="Ovreas L."/>
            <person name="Rohde M."/>
            <person name="Galperin M.Y."/>
            <person name="Jogler C."/>
        </authorList>
    </citation>
    <scope>NUCLEOTIDE SEQUENCE [LARGE SCALE GENOMIC DNA]</scope>
    <source>
        <strain evidence="3 4">FF011L</strain>
    </source>
</reference>
<keyword evidence="2" id="KW-0472">Membrane</keyword>